<dbReference type="AlphaFoldDB" id="A0AAD3XQH0"/>
<accession>A0AAD3XQH0</accession>
<organism evidence="1 2">
    <name type="scientific">Nepenthes gracilis</name>
    <name type="common">Slender pitcher plant</name>
    <dbReference type="NCBI Taxonomy" id="150966"/>
    <lineage>
        <taxon>Eukaryota</taxon>
        <taxon>Viridiplantae</taxon>
        <taxon>Streptophyta</taxon>
        <taxon>Embryophyta</taxon>
        <taxon>Tracheophyta</taxon>
        <taxon>Spermatophyta</taxon>
        <taxon>Magnoliopsida</taxon>
        <taxon>eudicotyledons</taxon>
        <taxon>Gunneridae</taxon>
        <taxon>Pentapetalae</taxon>
        <taxon>Caryophyllales</taxon>
        <taxon>Nepenthaceae</taxon>
        <taxon>Nepenthes</taxon>
    </lineage>
</organism>
<evidence type="ECO:0000313" key="2">
    <source>
        <dbReference type="Proteomes" id="UP001279734"/>
    </source>
</evidence>
<reference evidence="1" key="1">
    <citation type="submission" date="2023-05" db="EMBL/GenBank/DDBJ databases">
        <title>Nepenthes gracilis genome sequencing.</title>
        <authorList>
            <person name="Fukushima K."/>
        </authorList>
    </citation>
    <scope>NUCLEOTIDE SEQUENCE</scope>
    <source>
        <strain evidence="1">SING2019-196</strain>
    </source>
</reference>
<protein>
    <submittedName>
        <fullName evidence="1">Uncharacterized protein</fullName>
    </submittedName>
</protein>
<sequence>MSNEVKERDDFSSTEKFTVRLAFCVSGRSDSSIAKFPGDNILPSSHVGKTAGKFPCIYIGVPPIVRRVQIPRFVN</sequence>
<dbReference type="Proteomes" id="UP001279734">
    <property type="component" value="Unassembled WGS sequence"/>
</dbReference>
<keyword evidence="2" id="KW-1185">Reference proteome</keyword>
<comment type="caution">
    <text evidence="1">The sequence shown here is derived from an EMBL/GenBank/DDBJ whole genome shotgun (WGS) entry which is preliminary data.</text>
</comment>
<gene>
    <name evidence="1" type="ORF">Nepgr_014441</name>
</gene>
<dbReference type="EMBL" id="BSYO01000012">
    <property type="protein sequence ID" value="GMH12600.1"/>
    <property type="molecule type" value="Genomic_DNA"/>
</dbReference>
<evidence type="ECO:0000313" key="1">
    <source>
        <dbReference type="EMBL" id="GMH12600.1"/>
    </source>
</evidence>
<proteinExistence type="predicted"/>
<name>A0AAD3XQH0_NEPGR</name>